<gene>
    <name evidence="2" type="primary">AVEN_131977_1</name>
    <name evidence="2" type="ORF">NPIL_670171</name>
</gene>
<reference evidence="2" key="1">
    <citation type="submission" date="2020-08" db="EMBL/GenBank/DDBJ databases">
        <title>Multicomponent nature underlies the extraordinary mechanical properties of spider dragline silk.</title>
        <authorList>
            <person name="Kono N."/>
            <person name="Nakamura H."/>
            <person name="Mori M."/>
            <person name="Yoshida Y."/>
            <person name="Ohtoshi R."/>
            <person name="Malay A.D."/>
            <person name="Moran D.A.P."/>
            <person name="Tomita M."/>
            <person name="Numata K."/>
            <person name="Arakawa K."/>
        </authorList>
    </citation>
    <scope>NUCLEOTIDE SEQUENCE</scope>
</reference>
<evidence type="ECO:0000256" key="1">
    <source>
        <dbReference type="SAM" id="MobiDB-lite"/>
    </source>
</evidence>
<feature type="non-terminal residue" evidence="2">
    <location>
        <position position="1"/>
    </location>
</feature>
<name>A0A8X6PE58_NEPPI</name>
<dbReference type="EMBL" id="BMAW01115499">
    <property type="protein sequence ID" value="GFT66287.1"/>
    <property type="molecule type" value="Genomic_DNA"/>
</dbReference>
<dbReference type="Proteomes" id="UP000887013">
    <property type="component" value="Unassembled WGS sequence"/>
</dbReference>
<protein>
    <submittedName>
        <fullName evidence="2">Uncharacterized protein</fullName>
    </submittedName>
</protein>
<feature type="region of interest" description="Disordered" evidence="1">
    <location>
        <begin position="1"/>
        <end position="35"/>
    </location>
</feature>
<keyword evidence="3" id="KW-1185">Reference proteome</keyword>
<sequence length="145" mass="15613">KQEAEPSKSPKMEPKVPPRTHQNHQRWPSAAENSCPDILKNGHNYVKDGCNSTTSEIDVNTTDISRNSLLNERVPADSTLFIPPSPLIADDPLLKPGGAATMALGVSAVDLTSGKTKTIVIHPPHKHHEGTANQSSLVTLDGHFL</sequence>
<dbReference type="OrthoDB" id="6435329at2759"/>
<evidence type="ECO:0000313" key="3">
    <source>
        <dbReference type="Proteomes" id="UP000887013"/>
    </source>
</evidence>
<dbReference type="AlphaFoldDB" id="A0A8X6PE58"/>
<feature type="compositionally biased region" description="Basic and acidic residues" evidence="1">
    <location>
        <begin position="1"/>
        <end position="16"/>
    </location>
</feature>
<organism evidence="2 3">
    <name type="scientific">Nephila pilipes</name>
    <name type="common">Giant wood spider</name>
    <name type="synonym">Nephila maculata</name>
    <dbReference type="NCBI Taxonomy" id="299642"/>
    <lineage>
        <taxon>Eukaryota</taxon>
        <taxon>Metazoa</taxon>
        <taxon>Ecdysozoa</taxon>
        <taxon>Arthropoda</taxon>
        <taxon>Chelicerata</taxon>
        <taxon>Arachnida</taxon>
        <taxon>Araneae</taxon>
        <taxon>Araneomorphae</taxon>
        <taxon>Entelegynae</taxon>
        <taxon>Araneoidea</taxon>
        <taxon>Nephilidae</taxon>
        <taxon>Nephila</taxon>
    </lineage>
</organism>
<evidence type="ECO:0000313" key="2">
    <source>
        <dbReference type="EMBL" id="GFT66287.1"/>
    </source>
</evidence>
<accession>A0A8X6PE58</accession>
<comment type="caution">
    <text evidence="2">The sequence shown here is derived from an EMBL/GenBank/DDBJ whole genome shotgun (WGS) entry which is preliminary data.</text>
</comment>
<proteinExistence type="predicted"/>